<accession>A0A9D2FDB7</accession>
<dbReference type="Proteomes" id="UP000824065">
    <property type="component" value="Unassembled WGS sequence"/>
</dbReference>
<name>A0A9D2FDB7_9FIRM</name>
<proteinExistence type="predicted"/>
<keyword evidence="1" id="KW-0472">Membrane</keyword>
<gene>
    <name evidence="2" type="ORF">H9725_00345</name>
</gene>
<comment type="caution">
    <text evidence="2">The sequence shown here is derived from an EMBL/GenBank/DDBJ whole genome shotgun (WGS) entry which is preliminary data.</text>
</comment>
<dbReference type="AlphaFoldDB" id="A0A9D2FDB7"/>
<sequence length="180" mass="20359">MKQLSIYVPVQIRAADFRSFALFDTFRHKGLWRRPALFLAIMGVSAILCYSRYPQEGALLLGTILAVLGLALPLIWYLSYEHSIRTQSKKMGLLKGPRRAYTLIFQDDGIQVSPDQGKTFTPLSWDQVTGVYRRSGITYLYVGDHAYLLPHSQAREGAGPLWDMMKRCLPAGKLHDLNPS</sequence>
<keyword evidence="1" id="KW-1133">Transmembrane helix</keyword>
<protein>
    <recommendedName>
        <fullName evidence="4">YcxB-like protein domain-containing protein</fullName>
    </recommendedName>
</protein>
<reference evidence="2" key="2">
    <citation type="submission" date="2021-04" db="EMBL/GenBank/DDBJ databases">
        <authorList>
            <person name="Gilroy R."/>
        </authorList>
    </citation>
    <scope>NUCLEOTIDE SEQUENCE</scope>
    <source>
        <strain evidence="2">ChiBcec16-3735</strain>
    </source>
</reference>
<evidence type="ECO:0008006" key="4">
    <source>
        <dbReference type="Google" id="ProtNLM"/>
    </source>
</evidence>
<keyword evidence="1" id="KW-0812">Transmembrane</keyword>
<organism evidence="2 3">
    <name type="scientific">Candidatus Faecalibacterium gallistercoris</name>
    <dbReference type="NCBI Taxonomy" id="2838579"/>
    <lineage>
        <taxon>Bacteria</taxon>
        <taxon>Bacillati</taxon>
        <taxon>Bacillota</taxon>
        <taxon>Clostridia</taxon>
        <taxon>Eubacteriales</taxon>
        <taxon>Oscillospiraceae</taxon>
        <taxon>Faecalibacterium</taxon>
    </lineage>
</organism>
<dbReference type="EMBL" id="DXBJ01000004">
    <property type="protein sequence ID" value="HIZ57034.1"/>
    <property type="molecule type" value="Genomic_DNA"/>
</dbReference>
<reference evidence="2" key="1">
    <citation type="journal article" date="2021" name="PeerJ">
        <title>Extensive microbial diversity within the chicken gut microbiome revealed by metagenomics and culture.</title>
        <authorList>
            <person name="Gilroy R."/>
            <person name="Ravi A."/>
            <person name="Getino M."/>
            <person name="Pursley I."/>
            <person name="Horton D.L."/>
            <person name="Alikhan N.F."/>
            <person name="Baker D."/>
            <person name="Gharbi K."/>
            <person name="Hall N."/>
            <person name="Watson M."/>
            <person name="Adriaenssens E.M."/>
            <person name="Foster-Nyarko E."/>
            <person name="Jarju S."/>
            <person name="Secka A."/>
            <person name="Antonio M."/>
            <person name="Oren A."/>
            <person name="Chaudhuri R.R."/>
            <person name="La Ragione R."/>
            <person name="Hildebrand F."/>
            <person name="Pallen M.J."/>
        </authorList>
    </citation>
    <scope>NUCLEOTIDE SEQUENCE</scope>
    <source>
        <strain evidence="2">ChiBcec16-3735</strain>
    </source>
</reference>
<feature type="transmembrane region" description="Helical" evidence="1">
    <location>
        <begin position="59"/>
        <end position="80"/>
    </location>
</feature>
<evidence type="ECO:0000256" key="1">
    <source>
        <dbReference type="SAM" id="Phobius"/>
    </source>
</evidence>
<feature type="transmembrane region" description="Helical" evidence="1">
    <location>
        <begin position="36"/>
        <end position="53"/>
    </location>
</feature>
<evidence type="ECO:0000313" key="3">
    <source>
        <dbReference type="Proteomes" id="UP000824065"/>
    </source>
</evidence>
<evidence type="ECO:0000313" key="2">
    <source>
        <dbReference type="EMBL" id="HIZ57034.1"/>
    </source>
</evidence>